<comment type="caution">
    <text evidence="2">The sequence shown here is derived from an EMBL/GenBank/DDBJ whole genome shotgun (WGS) entry which is preliminary data.</text>
</comment>
<feature type="domain" description="NAD(P)-binding" evidence="1">
    <location>
        <begin position="14"/>
        <end position="325"/>
    </location>
</feature>
<dbReference type="Gene3D" id="3.40.50.720">
    <property type="entry name" value="NAD(P)-binding Rossmann-like Domain"/>
    <property type="match status" value="1"/>
</dbReference>
<dbReference type="EC" id="4.2.1.45" evidence="2"/>
<sequence>MAVIDNFWQDRPVFVTGHTGFMGGWLCAYLMHRGARVHGYALPLPTDPSFFDATGLGERLATSKFGDVRDLDALTAAMQSAAPSVVFHLAAQPLVRRAHAEPMETVSTNVMGTANLLEAARHVPSVKAIIVVTTDKVYRNLDRQEPYTEDSELGGREPYSASKAASEFIVDAWRHSYLHAQDIGVASVRAGNIFGGGDWAQDRLVPDAVRTFEKGQPLVLRNPNSTRPWQHVLEPLHGYLTLAERLVSDGEEFAGGWNFGPALNDCRPVGELAQLMAQSWGTGASIEVEPDQRIFEEQFLSLDCSKARSGLGWRPRLSLEQGVEQAIAWYRAYAEGADMWNFTTRQIEDMETMEATA</sequence>
<dbReference type="Gene3D" id="3.90.25.10">
    <property type="entry name" value="UDP-galactose 4-epimerase, domain 1"/>
    <property type="match status" value="1"/>
</dbReference>
<protein>
    <submittedName>
        <fullName evidence="2">CDP-glucose 4,6-dehydratase</fullName>
        <ecNumber evidence="2">4.2.1.45</ecNumber>
    </submittedName>
</protein>
<name>A0A844X8N6_9SPHN</name>
<dbReference type="InterPro" id="IPR036291">
    <property type="entry name" value="NAD(P)-bd_dom_sf"/>
</dbReference>
<dbReference type="InterPro" id="IPR016040">
    <property type="entry name" value="NAD(P)-bd_dom"/>
</dbReference>
<keyword evidence="3" id="KW-1185">Reference proteome</keyword>
<reference evidence="2 3" key="1">
    <citation type="submission" date="2019-12" db="EMBL/GenBank/DDBJ databases">
        <authorList>
            <person name="Lee S.D."/>
        </authorList>
    </citation>
    <scope>NUCLEOTIDE SEQUENCE [LARGE SCALE GENOMIC DNA]</scope>
    <source>
        <strain evidence="2 3">GH3-10</strain>
    </source>
</reference>
<dbReference type="NCBIfam" id="TIGR02622">
    <property type="entry name" value="CDP_4_6_dhtase"/>
    <property type="match status" value="1"/>
</dbReference>
<dbReference type="SUPFAM" id="SSF51735">
    <property type="entry name" value="NAD(P)-binding Rossmann-fold domains"/>
    <property type="match status" value="1"/>
</dbReference>
<accession>A0A844X8N6</accession>
<organism evidence="2 3">
    <name type="scientific">Aurantiacibacter rhizosphaerae</name>
    <dbReference type="NCBI Taxonomy" id="2691582"/>
    <lineage>
        <taxon>Bacteria</taxon>
        <taxon>Pseudomonadati</taxon>
        <taxon>Pseudomonadota</taxon>
        <taxon>Alphaproteobacteria</taxon>
        <taxon>Sphingomonadales</taxon>
        <taxon>Erythrobacteraceae</taxon>
        <taxon>Aurantiacibacter</taxon>
    </lineage>
</organism>
<dbReference type="Pfam" id="PF16363">
    <property type="entry name" value="GDP_Man_Dehyd"/>
    <property type="match status" value="1"/>
</dbReference>
<proteinExistence type="predicted"/>
<dbReference type="EMBL" id="WUBR01000001">
    <property type="protein sequence ID" value="MWV26697.1"/>
    <property type="molecule type" value="Genomic_DNA"/>
</dbReference>
<dbReference type="InterPro" id="IPR013445">
    <property type="entry name" value="CDP_4_6_deHydtase"/>
</dbReference>
<dbReference type="RefSeq" id="WP_160485338.1">
    <property type="nucleotide sequence ID" value="NZ_WUBR01000001.1"/>
</dbReference>
<reference evidence="2 3" key="2">
    <citation type="submission" date="2020-02" db="EMBL/GenBank/DDBJ databases">
        <title>Erythrobacter dongmakensis sp. nov., isolated from a tidal mudflat.</title>
        <authorList>
            <person name="Kim I.S."/>
        </authorList>
    </citation>
    <scope>NUCLEOTIDE SEQUENCE [LARGE SCALE GENOMIC DNA]</scope>
    <source>
        <strain evidence="2 3">GH3-10</strain>
    </source>
</reference>
<gene>
    <name evidence="2" type="primary">rfbG</name>
    <name evidence="2" type="ORF">GRF63_02150</name>
</gene>
<dbReference type="PANTHER" id="PTHR43000">
    <property type="entry name" value="DTDP-D-GLUCOSE 4,6-DEHYDRATASE-RELATED"/>
    <property type="match status" value="1"/>
</dbReference>
<evidence type="ECO:0000259" key="1">
    <source>
        <dbReference type="Pfam" id="PF16363"/>
    </source>
</evidence>
<keyword evidence="2" id="KW-0456">Lyase</keyword>
<evidence type="ECO:0000313" key="3">
    <source>
        <dbReference type="Proteomes" id="UP000461409"/>
    </source>
</evidence>
<dbReference type="GO" id="GO:0047733">
    <property type="term" value="F:CDP-glucose 4,6-dehydratase activity"/>
    <property type="evidence" value="ECO:0007669"/>
    <property type="project" value="UniProtKB-EC"/>
</dbReference>
<evidence type="ECO:0000313" key="2">
    <source>
        <dbReference type="EMBL" id="MWV26697.1"/>
    </source>
</evidence>
<dbReference type="AlphaFoldDB" id="A0A844X8N6"/>
<dbReference type="Proteomes" id="UP000461409">
    <property type="component" value="Unassembled WGS sequence"/>
</dbReference>